<dbReference type="AlphaFoldDB" id="A0A1H6CHP1"/>
<dbReference type="PROSITE" id="PS50222">
    <property type="entry name" value="EF_HAND_2"/>
    <property type="match status" value="2"/>
</dbReference>
<evidence type="ECO:0000313" key="6">
    <source>
        <dbReference type="EMBL" id="SEG72273.1"/>
    </source>
</evidence>
<dbReference type="InterPro" id="IPR002048">
    <property type="entry name" value="EF_hand_dom"/>
</dbReference>
<feature type="region of interest" description="Disordered" evidence="3">
    <location>
        <begin position="269"/>
        <end position="297"/>
    </location>
</feature>
<proteinExistence type="predicted"/>
<dbReference type="Gene3D" id="1.10.238.10">
    <property type="entry name" value="EF-hand"/>
    <property type="match status" value="3"/>
</dbReference>
<evidence type="ECO:0000256" key="4">
    <source>
        <dbReference type="SAM" id="SignalP"/>
    </source>
</evidence>
<dbReference type="SMART" id="SM00054">
    <property type="entry name" value="EFh"/>
    <property type="match status" value="5"/>
</dbReference>
<accession>A0A1H6CHP1</accession>
<dbReference type="PANTHER" id="PTHR10827:SF98">
    <property type="entry name" value="45 KDA CALCIUM-BINDING PROTEIN"/>
    <property type="match status" value="1"/>
</dbReference>
<protein>
    <submittedName>
        <fullName evidence="6">Ca2+-binding protein, EF-hand superfamily</fullName>
    </submittedName>
</protein>
<organism evidence="6 7">
    <name type="scientific">Bryocella elongata</name>
    <dbReference type="NCBI Taxonomy" id="863522"/>
    <lineage>
        <taxon>Bacteria</taxon>
        <taxon>Pseudomonadati</taxon>
        <taxon>Acidobacteriota</taxon>
        <taxon>Terriglobia</taxon>
        <taxon>Terriglobales</taxon>
        <taxon>Acidobacteriaceae</taxon>
        <taxon>Bryocella</taxon>
    </lineage>
</organism>
<dbReference type="PANTHER" id="PTHR10827">
    <property type="entry name" value="RETICULOCALBIN"/>
    <property type="match status" value="1"/>
</dbReference>
<keyword evidence="4" id="KW-0732">Signal</keyword>
<evidence type="ECO:0000256" key="2">
    <source>
        <dbReference type="ARBA" id="ARBA00022737"/>
    </source>
</evidence>
<dbReference type="Pfam" id="PF13833">
    <property type="entry name" value="EF-hand_8"/>
    <property type="match status" value="1"/>
</dbReference>
<feature type="signal peptide" evidence="4">
    <location>
        <begin position="1"/>
        <end position="31"/>
    </location>
</feature>
<feature type="compositionally biased region" description="Basic and acidic residues" evidence="3">
    <location>
        <begin position="275"/>
        <end position="290"/>
    </location>
</feature>
<evidence type="ECO:0000259" key="5">
    <source>
        <dbReference type="PROSITE" id="PS50222"/>
    </source>
</evidence>
<keyword evidence="2" id="KW-0677">Repeat</keyword>
<dbReference type="GO" id="GO:0005509">
    <property type="term" value="F:calcium ion binding"/>
    <property type="evidence" value="ECO:0007669"/>
    <property type="project" value="InterPro"/>
</dbReference>
<dbReference type="Pfam" id="PF13202">
    <property type="entry name" value="EF-hand_5"/>
    <property type="match status" value="4"/>
</dbReference>
<evidence type="ECO:0000256" key="1">
    <source>
        <dbReference type="ARBA" id="ARBA00022723"/>
    </source>
</evidence>
<reference evidence="6 7" key="1">
    <citation type="submission" date="2016-10" db="EMBL/GenBank/DDBJ databases">
        <authorList>
            <person name="de Groot N.N."/>
        </authorList>
    </citation>
    <scope>NUCLEOTIDE SEQUENCE [LARGE SCALE GENOMIC DNA]</scope>
    <source>
        <strain evidence="6 7">DSM 22489</strain>
    </source>
</reference>
<dbReference type="SUPFAM" id="SSF47473">
    <property type="entry name" value="EF-hand"/>
    <property type="match status" value="2"/>
</dbReference>
<feature type="chain" id="PRO_5009294943" evidence="4">
    <location>
        <begin position="32"/>
        <end position="297"/>
    </location>
</feature>
<dbReference type="EMBL" id="FNVA01000011">
    <property type="protein sequence ID" value="SEG72273.1"/>
    <property type="molecule type" value="Genomic_DNA"/>
</dbReference>
<sequence>MRLNVSSSLRTLSSIAALVAVAAISTPLAQAQGPGGRQQPRFALQALDLNHDGTLSADEIKAAPSSLLTLDRNGDGELTADELTGRPPEADAANDQLVQQLMTFDKAGKGYLVATDLPERMQGMFTRGDANHDGKLTSDEIRTLSNRQAMPAGSSARPGHAQGTFRMDPILNALDLNHNGILEANEIAVATTSLLTLDANHDGNLTSDEIRVRQQTVEDRINHMFDEFDTNKDGKLQRTEVPESLAKDFDAMDSNHDGVLDKAEVLQYMTTHTPARREGPGGNEGEHRPDGPPPQQI</sequence>
<dbReference type="InterPro" id="IPR011992">
    <property type="entry name" value="EF-hand-dom_pair"/>
</dbReference>
<feature type="domain" description="EF-hand" evidence="5">
    <location>
        <begin position="240"/>
        <end position="275"/>
    </location>
</feature>
<gene>
    <name evidence="6" type="ORF">SAMN05421819_4555</name>
</gene>
<dbReference type="Proteomes" id="UP000236728">
    <property type="component" value="Unassembled WGS sequence"/>
</dbReference>
<keyword evidence="1" id="KW-0479">Metal-binding</keyword>
<name>A0A1H6CHP1_9BACT</name>
<feature type="domain" description="EF-hand" evidence="5">
    <location>
        <begin position="35"/>
        <end position="70"/>
    </location>
</feature>
<evidence type="ECO:0000313" key="7">
    <source>
        <dbReference type="Proteomes" id="UP000236728"/>
    </source>
</evidence>
<dbReference type="PROSITE" id="PS00018">
    <property type="entry name" value="EF_HAND_1"/>
    <property type="match status" value="4"/>
</dbReference>
<dbReference type="InterPro" id="IPR018247">
    <property type="entry name" value="EF_Hand_1_Ca_BS"/>
</dbReference>
<evidence type="ECO:0000256" key="3">
    <source>
        <dbReference type="SAM" id="MobiDB-lite"/>
    </source>
</evidence>
<keyword evidence="7" id="KW-1185">Reference proteome</keyword>